<evidence type="ECO:0000259" key="2">
    <source>
        <dbReference type="Pfam" id="PF12945"/>
    </source>
</evidence>
<protein>
    <submittedName>
        <fullName evidence="3">PilZ domain-containing protein</fullName>
    </submittedName>
</protein>
<keyword evidence="4" id="KW-1185">Reference proteome</keyword>
<evidence type="ECO:0000259" key="1">
    <source>
        <dbReference type="Pfam" id="PF07238"/>
    </source>
</evidence>
<dbReference type="EMBL" id="CP060096">
    <property type="protein sequence ID" value="QSZ26590.1"/>
    <property type="molecule type" value="Genomic_DNA"/>
</dbReference>
<feature type="domain" description="Type III secretion system flagellar brake protein YcgR PilZN" evidence="2">
    <location>
        <begin position="6"/>
        <end position="85"/>
    </location>
</feature>
<dbReference type="Gene3D" id="2.40.10.220">
    <property type="entry name" value="predicted glycosyltransferase like domains"/>
    <property type="match status" value="1"/>
</dbReference>
<dbReference type="InterPro" id="IPR009926">
    <property type="entry name" value="T3SS_YcgR_PilZN"/>
</dbReference>
<dbReference type="Proteomes" id="UP000671913">
    <property type="component" value="Chromosome"/>
</dbReference>
<dbReference type="InterPro" id="IPR009875">
    <property type="entry name" value="PilZ_domain"/>
</dbReference>
<proteinExistence type="predicted"/>
<organism evidence="3 4">
    <name type="scientific">Aceticella autotrophica</name>
    <dbReference type="NCBI Taxonomy" id="2755338"/>
    <lineage>
        <taxon>Bacteria</taxon>
        <taxon>Bacillati</taxon>
        <taxon>Bacillota</taxon>
        <taxon>Clostridia</taxon>
        <taxon>Thermoanaerobacterales</taxon>
        <taxon>Thermoanaerobacteraceae</taxon>
        <taxon>Aceticella</taxon>
    </lineage>
</organism>
<dbReference type="RefSeq" id="WP_284679268.1">
    <property type="nucleotide sequence ID" value="NZ_CP060096.1"/>
</dbReference>
<name>A0A974Y454_9THEO</name>
<dbReference type="KEGG" id="aaut:ACETAC_06650"/>
<evidence type="ECO:0000313" key="3">
    <source>
        <dbReference type="EMBL" id="QSZ26590.1"/>
    </source>
</evidence>
<dbReference type="Pfam" id="PF07238">
    <property type="entry name" value="PilZ"/>
    <property type="match status" value="1"/>
</dbReference>
<evidence type="ECO:0000313" key="4">
    <source>
        <dbReference type="Proteomes" id="UP000671913"/>
    </source>
</evidence>
<dbReference type="SUPFAM" id="SSF141371">
    <property type="entry name" value="PilZ domain-like"/>
    <property type="match status" value="1"/>
</dbReference>
<gene>
    <name evidence="3" type="ORF">ACETAC_06650</name>
</gene>
<feature type="domain" description="PilZ" evidence="1">
    <location>
        <begin position="95"/>
        <end position="199"/>
    </location>
</feature>
<dbReference type="Pfam" id="PF12945">
    <property type="entry name" value="PilZNR"/>
    <property type="match status" value="1"/>
</dbReference>
<accession>A0A974Y454</accession>
<sequence>MLKNLKPGQRIEIGIGRNKKYYFTKVEDVSKDGTILIDTPIYHNHLVPIHLNSIIQIIFFNKNGQFAFDAEVINKFSGNLSFLQVKQISEITKIQRRKYYRLEKIIPFTYKEEDDGKENFFTGLIKDISGGGFKAVIKHRNTNNPIIFCNIKLSDLLKEIAVKGKIIRCDLNKDRYEIGVQFVDINDKLRDQIITFIFEEERKLKKRDRYF</sequence>
<dbReference type="AlphaFoldDB" id="A0A974Y454"/>
<reference evidence="3" key="1">
    <citation type="submission" date="2020-08" db="EMBL/GenBank/DDBJ databases">
        <title>Genomic insights into the carbon and energy metabolism of the first obligate autotrophic acetogenic bacterium Aceticella autotrophica gen. nov., sp. nov.</title>
        <authorList>
            <person name="Toshchakov S.V."/>
            <person name="Elcheninov A.G."/>
            <person name="Kublanov I.V."/>
            <person name="Frolov E.N."/>
            <person name="Lebedinsky A.V."/>
        </authorList>
    </citation>
    <scope>NUCLEOTIDE SEQUENCE</scope>
    <source>
        <strain evidence="3">3443-3Ac</strain>
    </source>
</reference>
<dbReference type="GO" id="GO:0035438">
    <property type="term" value="F:cyclic-di-GMP binding"/>
    <property type="evidence" value="ECO:0007669"/>
    <property type="project" value="InterPro"/>
</dbReference>